<proteinExistence type="inferred from homology"/>
<dbReference type="PRINTS" id="PR00081">
    <property type="entry name" value="GDHRDH"/>
</dbReference>
<accession>A0A1Y2D0K1</accession>
<dbReference type="Proteomes" id="UP000193467">
    <property type="component" value="Unassembled WGS sequence"/>
</dbReference>
<dbReference type="InterPro" id="IPR036291">
    <property type="entry name" value="NAD(P)-bd_dom_sf"/>
</dbReference>
<protein>
    <recommendedName>
        <fullName evidence="5">Ketoreductase domain-containing protein</fullName>
    </recommendedName>
</protein>
<dbReference type="AlphaFoldDB" id="A0A1Y2D0K1"/>
<dbReference type="EMBL" id="MCGR01000104">
    <property type="protein sequence ID" value="ORY52813.1"/>
    <property type="molecule type" value="Genomic_DNA"/>
</dbReference>
<dbReference type="PANTHER" id="PTHR24322:SF736">
    <property type="entry name" value="RETINOL DEHYDROGENASE 10"/>
    <property type="match status" value="1"/>
</dbReference>
<dbReference type="PRINTS" id="PR00080">
    <property type="entry name" value="SDRFAMILY"/>
</dbReference>
<evidence type="ECO:0000259" key="5">
    <source>
        <dbReference type="SMART" id="SM00822"/>
    </source>
</evidence>
<dbReference type="FunCoup" id="A0A1Y2D0K1">
    <property type="interactions" value="102"/>
</dbReference>
<dbReference type="STRING" id="106004.A0A1Y2D0K1"/>
<organism evidence="6 7">
    <name type="scientific">Leucosporidium creatinivorum</name>
    <dbReference type="NCBI Taxonomy" id="106004"/>
    <lineage>
        <taxon>Eukaryota</taxon>
        <taxon>Fungi</taxon>
        <taxon>Dikarya</taxon>
        <taxon>Basidiomycota</taxon>
        <taxon>Pucciniomycotina</taxon>
        <taxon>Microbotryomycetes</taxon>
        <taxon>Leucosporidiales</taxon>
        <taxon>Leucosporidium</taxon>
    </lineage>
</organism>
<evidence type="ECO:0000256" key="1">
    <source>
        <dbReference type="ARBA" id="ARBA00006484"/>
    </source>
</evidence>
<evidence type="ECO:0000256" key="4">
    <source>
        <dbReference type="RuleBase" id="RU000363"/>
    </source>
</evidence>
<evidence type="ECO:0000256" key="2">
    <source>
        <dbReference type="ARBA" id="ARBA00022857"/>
    </source>
</evidence>
<keyword evidence="3" id="KW-0560">Oxidoreductase</keyword>
<dbReference type="InParanoid" id="A0A1Y2D0K1"/>
<feature type="non-terminal residue" evidence="6">
    <location>
        <position position="1"/>
    </location>
</feature>
<dbReference type="GO" id="GO:0016616">
    <property type="term" value="F:oxidoreductase activity, acting on the CH-OH group of donors, NAD or NADP as acceptor"/>
    <property type="evidence" value="ECO:0007669"/>
    <property type="project" value="TreeGrafter"/>
</dbReference>
<comment type="caution">
    <text evidence="6">The sequence shown here is derived from an EMBL/GenBank/DDBJ whole genome shotgun (WGS) entry which is preliminary data.</text>
</comment>
<gene>
    <name evidence="6" type="ORF">BCR35DRAFT_337602</name>
</gene>
<dbReference type="Gene3D" id="3.40.50.720">
    <property type="entry name" value="NAD(P)-binding Rossmann-like Domain"/>
    <property type="match status" value="1"/>
</dbReference>
<dbReference type="OrthoDB" id="10253736at2759"/>
<evidence type="ECO:0000256" key="3">
    <source>
        <dbReference type="ARBA" id="ARBA00023002"/>
    </source>
</evidence>
<keyword evidence="7" id="KW-1185">Reference proteome</keyword>
<dbReference type="PANTHER" id="PTHR24322">
    <property type="entry name" value="PKSB"/>
    <property type="match status" value="1"/>
</dbReference>
<comment type="similarity">
    <text evidence="1 4">Belongs to the short-chain dehydrogenases/reductases (SDR) family.</text>
</comment>
<dbReference type="Pfam" id="PF00106">
    <property type="entry name" value="adh_short"/>
    <property type="match status" value="1"/>
</dbReference>
<dbReference type="InterPro" id="IPR020904">
    <property type="entry name" value="Sc_DH/Rdtase_CS"/>
</dbReference>
<dbReference type="SMART" id="SM00822">
    <property type="entry name" value="PKS_KR"/>
    <property type="match status" value="1"/>
</dbReference>
<dbReference type="PROSITE" id="PS00061">
    <property type="entry name" value="ADH_SHORT"/>
    <property type="match status" value="1"/>
</dbReference>
<reference evidence="6 7" key="1">
    <citation type="submission" date="2016-07" db="EMBL/GenBank/DDBJ databases">
        <title>Pervasive Adenine N6-methylation of Active Genes in Fungi.</title>
        <authorList>
            <consortium name="DOE Joint Genome Institute"/>
            <person name="Mondo S.J."/>
            <person name="Dannebaum R.O."/>
            <person name="Kuo R.C."/>
            <person name="Labutti K."/>
            <person name="Haridas S."/>
            <person name="Kuo A."/>
            <person name="Salamov A."/>
            <person name="Ahrendt S.R."/>
            <person name="Lipzen A."/>
            <person name="Sullivan W."/>
            <person name="Andreopoulos W.B."/>
            <person name="Clum A."/>
            <person name="Lindquist E."/>
            <person name="Daum C."/>
            <person name="Ramamoorthy G.K."/>
            <person name="Gryganskyi A."/>
            <person name="Culley D."/>
            <person name="Magnuson J.K."/>
            <person name="James T.Y."/>
            <person name="O'Malley M.A."/>
            <person name="Stajich J.E."/>
            <person name="Spatafora J.W."/>
            <person name="Visel A."/>
            <person name="Grigoriev I.V."/>
        </authorList>
    </citation>
    <scope>NUCLEOTIDE SEQUENCE [LARGE SCALE GENOMIC DNA]</scope>
    <source>
        <strain evidence="6 7">62-1032</strain>
    </source>
</reference>
<evidence type="ECO:0000313" key="6">
    <source>
        <dbReference type="EMBL" id="ORY52813.1"/>
    </source>
</evidence>
<feature type="non-terminal residue" evidence="6">
    <location>
        <position position="214"/>
    </location>
</feature>
<evidence type="ECO:0000313" key="7">
    <source>
        <dbReference type="Proteomes" id="UP000193467"/>
    </source>
</evidence>
<keyword evidence="2" id="KW-0521">NADP</keyword>
<dbReference type="SUPFAM" id="SSF51735">
    <property type="entry name" value="NAD(P)-binding Rossmann-fold domains"/>
    <property type="match status" value="1"/>
</dbReference>
<dbReference type="InterPro" id="IPR002347">
    <property type="entry name" value="SDR_fam"/>
</dbReference>
<feature type="domain" description="Ketoreductase" evidence="5">
    <location>
        <begin position="12"/>
        <end position="191"/>
    </location>
</feature>
<sequence length="214" mass="23018">LFGEPALDWEEQIVVVTGGASGIGQVLVETLAVRGVTVVVLDKRPFVADWDDVYSFECDLADSAQIDKVVAQIQKEVGHPTILINNAGVVQGKLLLDLTEADITNTFDVNVIAQFPLIKALLPAMLEQGTGHIVTVSSVFGLAGAAQLADYSASKHALMGLHESLRAELQHRYNDPPIRTTLVIPGQVRTPLFASVKPSSHLVSFIAPIVEPHR</sequence>
<dbReference type="InterPro" id="IPR057326">
    <property type="entry name" value="KR_dom"/>
</dbReference>
<name>A0A1Y2D0K1_9BASI</name>